<dbReference type="EMBL" id="JAHEAC010000105">
    <property type="protein sequence ID" value="MBX8644807.1"/>
    <property type="molecule type" value="Genomic_DNA"/>
</dbReference>
<reference evidence="1" key="1">
    <citation type="submission" date="2021-05" db="EMBL/GenBank/DDBJ databases">
        <title>Genomic insights into ecological role and evolution of a novel Thermoplasmata order Candidatus Sysuiplasmatales.</title>
        <authorList>
            <person name="Yuan Y."/>
        </authorList>
    </citation>
    <scope>NUCLEOTIDE SEQUENCE</scope>
    <source>
        <strain evidence="1">TUT19-bin139</strain>
    </source>
</reference>
<evidence type="ECO:0000313" key="2">
    <source>
        <dbReference type="Proteomes" id="UP000750197"/>
    </source>
</evidence>
<proteinExistence type="predicted"/>
<organism evidence="1 2">
    <name type="scientific">Candidatus Sysuiplasma superficiale</name>
    <dbReference type="NCBI Taxonomy" id="2823368"/>
    <lineage>
        <taxon>Archaea</taxon>
        <taxon>Methanobacteriati</taxon>
        <taxon>Thermoplasmatota</taxon>
        <taxon>Thermoplasmata</taxon>
        <taxon>Candidatus Sysuiplasmatales</taxon>
        <taxon>Candidatus Sysuiplasmataceae</taxon>
        <taxon>Candidatus Sysuiplasma</taxon>
    </lineage>
</organism>
<evidence type="ECO:0000313" key="1">
    <source>
        <dbReference type="EMBL" id="MBX8644807.1"/>
    </source>
</evidence>
<dbReference type="AlphaFoldDB" id="A0A8J7YVB8"/>
<protein>
    <submittedName>
        <fullName evidence="1">Uncharacterized protein</fullName>
    </submittedName>
</protein>
<comment type="caution">
    <text evidence="1">The sequence shown here is derived from an EMBL/GenBank/DDBJ whole genome shotgun (WGS) entry which is preliminary data.</text>
</comment>
<accession>A0A8J7YVB8</accession>
<gene>
    <name evidence="1" type="ORF">KIY12_08835</name>
</gene>
<dbReference type="Proteomes" id="UP000750197">
    <property type="component" value="Unassembled WGS sequence"/>
</dbReference>
<sequence>MEEGELPLTNEDILEQLKYDRAFEVYQGAIRIKIAEWRQRLSEILPPDYITALDDKTLYYHGYLQGFVDMYGPPHPMV</sequence>
<name>A0A8J7YVB8_9ARCH</name>